<evidence type="ECO:0000256" key="1">
    <source>
        <dbReference type="SAM" id="Coils"/>
    </source>
</evidence>
<feature type="domain" description="Coilin N-terminal" evidence="3">
    <location>
        <begin position="24"/>
        <end position="166"/>
    </location>
</feature>
<sequence length="376" mass="41607">MASTSKEVINGFRTLLRVLCDDGTQIKCYIYLDYNKMKIIKDVEDHIKSILDVYPISLFVDDIWLPSSETVHLIRKDDTLIVKKTAIGQIISGSPSKVDTGNDGPLEKKRKKMSETGNSSSGDQVISLEHLYKELQNKKNSLVQKIDKAESSTADKASQNEEDEGFFIASKDKKKRIRKHKKKTVIKIAPPRPEIITSSSENVPQAVKVSQATHKRFEVDVDSSTALFKEFVSKLTDPRKSGNDADNKDKTPERTPSIYIAPEVKEQLLCNTSVCNTSSDLTAVNTAATSSLEHKLTPTTENGVSETKEKTVENCPATPTSSINETKAIDWKTKLLSLAAVNEKESKTFHRKPVSKAVSCFISSQQDAANPVSKST</sequence>
<feature type="coiled-coil region" evidence="1">
    <location>
        <begin position="125"/>
        <end position="152"/>
    </location>
</feature>
<dbReference type="Pfam" id="PF15862">
    <property type="entry name" value="Coilin_N"/>
    <property type="match status" value="1"/>
</dbReference>
<feature type="compositionally biased region" description="Basic and acidic residues" evidence="2">
    <location>
        <begin position="236"/>
        <end position="253"/>
    </location>
</feature>
<proteinExistence type="predicted"/>
<dbReference type="AlphaFoldDB" id="A0AAW1DBX9"/>
<dbReference type="Proteomes" id="UP001461498">
    <property type="component" value="Unassembled WGS sequence"/>
</dbReference>
<organism evidence="4 5">
    <name type="scientific">Rhynocoris fuscipes</name>
    <dbReference type="NCBI Taxonomy" id="488301"/>
    <lineage>
        <taxon>Eukaryota</taxon>
        <taxon>Metazoa</taxon>
        <taxon>Ecdysozoa</taxon>
        <taxon>Arthropoda</taxon>
        <taxon>Hexapoda</taxon>
        <taxon>Insecta</taxon>
        <taxon>Pterygota</taxon>
        <taxon>Neoptera</taxon>
        <taxon>Paraneoptera</taxon>
        <taxon>Hemiptera</taxon>
        <taxon>Heteroptera</taxon>
        <taxon>Panheteroptera</taxon>
        <taxon>Cimicomorpha</taxon>
        <taxon>Reduviidae</taxon>
        <taxon>Harpactorinae</taxon>
        <taxon>Harpactorini</taxon>
        <taxon>Rhynocoris</taxon>
    </lineage>
</organism>
<evidence type="ECO:0000313" key="4">
    <source>
        <dbReference type="EMBL" id="KAK9507250.1"/>
    </source>
</evidence>
<dbReference type="InterPro" id="IPR031722">
    <property type="entry name" value="Coilin_N"/>
</dbReference>
<evidence type="ECO:0000256" key="2">
    <source>
        <dbReference type="SAM" id="MobiDB-lite"/>
    </source>
</evidence>
<accession>A0AAW1DBX9</accession>
<evidence type="ECO:0000259" key="3">
    <source>
        <dbReference type="Pfam" id="PF15862"/>
    </source>
</evidence>
<feature type="region of interest" description="Disordered" evidence="2">
    <location>
        <begin position="236"/>
        <end position="255"/>
    </location>
</feature>
<gene>
    <name evidence="4" type="ORF">O3M35_007154</name>
</gene>
<reference evidence="4 5" key="1">
    <citation type="submission" date="2022-12" db="EMBL/GenBank/DDBJ databases">
        <title>Chromosome-level genome assembly of true bugs.</title>
        <authorList>
            <person name="Ma L."/>
            <person name="Li H."/>
        </authorList>
    </citation>
    <scope>NUCLEOTIDE SEQUENCE [LARGE SCALE GENOMIC DNA]</scope>
    <source>
        <strain evidence="4">Lab_2022b</strain>
    </source>
</reference>
<name>A0AAW1DBX9_9HEMI</name>
<feature type="region of interest" description="Disordered" evidence="2">
    <location>
        <begin position="93"/>
        <end position="122"/>
    </location>
</feature>
<protein>
    <recommendedName>
        <fullName evidence="3">Coilin N-terminal domain-containing protein</fullName>
    </recommendedName>
</protein>
<comment type="caution">
    <text evidence="4">The sequence shown here is derived from an EMBL/GenBank/DDBJ whole genome shotgun (WGS) entry which is preliminary data.</text>
</comment>
<keyword evidence="5" id="KW-1185">Reference proteome</keyword>
<dbReference type="EMBL" id="JAPXFL010000004">
    <property type="protein sequence ID" value="KAK9507250.1"/>
    <property type="molecule type" value="Genomic_DNA"/>
</dbReference>
<evidence type="ECO:0000313" key="5">
    <source>
        <dbReference type="Proteomes" id="UP001461498"/>
    </source>
</evidence>
<keyword evidence="1" id="KW-0175">Coiled coil</keyword>